<dbReference type="Proteomes" id="UP000694018">
    <property type="component" value="Chromosome"/>
</dbReference>
<keyword evidence="1" id="KW-0808">Transferase</keyword>
<proteinExistence type="predicted"/>
<dbReference type="AlphaFoldDB" id="A0A8F5BR58"/>
<dbReference type="GO" id="GO:0003984">
    <property type="term" value="F:acetolactate synthase activity"/>
    <property type="evidence" value="ECO:0007669"/>
    <property type="project" value="UniProtKB-EC"/>
</dbReference>
<dbReference type="KEGG" id="sshi:J5U23_02823"/>
<name>A0A8F5BR58_SACSH</name>
<dbReference type="RefSeq" id="WP_218258682.1">
    <property type="nucleotide sequence ID" value="NZ_CP077717.1"/>
</dbReference>
<evidence type="ECO:0000313" key="1">
    <source>
        <dbReference type="EMBL" id="QXJ29937.1"/>
    </source>
</evidence>
<dbReference type="OrthoDB" id="33090at2157"/>
<gene>
    <name evidence="1" type="ORF">J5U23_02823</name>
</gene>
<dbReference type="EMBL" id="CP077717">
    <property type="protein sequence ID" value="QXJ29937.1"/>
    <property type="molecule type" value="Genomic_DNA"/>
</dbReference>
<organism evidence="1 2">
    <name type="scientific">Saccharolobus shibatae (strain ATCC 51178 / DSM 5389 / JCM 8931 / NBRC 15437 / B12)</name>
    <name type="common">Sulfolobus shibatae</name>
    <dbReference type="NCBI Taxonomy" id="523848"/>
    <lineage>
        <taxon>Archaea</taxon>
        <taxon>Thermoproteota</taxon>
        <taxon>Thermoprotei</taxon>
        <taxon>Sulfolobales</taxon>
        <taxon>Sulfolobaceae</taxon>
        <taxon>Saccharolobus</taxon>
    </lineage>
</organism>
<evidence type="ECO:0000313" key="2">
    <source>
        <dbReference type="Proteomes" id="UP000694018"/>
    </source>
</evidence>
<protein>
    <submittedName>
        <fullName evidence="1">Acetolactate synthase small subunit</fullName>
        <ecNumber evidence="1">2.2.1.6</ecNumber>
    </submittedName>
</protein>
<dbReference type="GeneID" id="65564300"/>
<dbReference type="EC" id="2.2.1.6" evidence="1"/>
<sequence>MTQERVVKVLAYYRDPGLIERIASNFRKLFMDIDWIYGWKANDENLYEFYIGVKDHNNFNTAVLLLSKTVDISKVEILDDAQLKRVIIRDGKVIENQSEGVKEGDMIIYVPVFNRVKGYSWGEVYVKDLH</sequence>
<reference evidence="1" key="1">
    <citation type="journal article" date="2021" name="Environ. Microbiol.">
        <title>New insights into the diversity and evolution of the archaeal mobilome from three complete genomes of Saccharolobus shibatae.</title>
        <authorList>
            <person name="Medvedeva S."/>
            <person name="Brandt D."/>
            <person name="Cvirkaite-Krupovic V."/>
            <person name="Liu Y."/>
            <person name="Severinov K."/>
            <person name="Ishino S."/>
            <person name="Ishino Y."/>
            <person name="Prangishvili D."/>
            <person name="Kalinowski J."/>
            <person name="Krupovic M."/>
        </authorList>
    </citation>
    <scope>NUCLEOTIDE SEQUENCE</scope>
    <source>
        <strain evidence="1">B12</strain>
    </source>
</reference>
<accession>A0A8F5BR58</accession>